<dbReference type="InterPro" id="IPR000953">
    <property type="entry name" value="Chromo/chromo_shadow_dom"/>
</dbReference>
<sequence>MTGVEYEVESILRAKVQGGSRGRKSWSYWVKWKGYGFEENTWEPPKSFKGGSEHFIDQFWSRIDTNGRDYKNLRLFEVDEEFFPSGPPRRVKPKKTEVEETRPSTPSVIELTDSEEEDPSVAEMVEELPPKKGKRRRSSAVDAPVEPAEPKRKRGRPPGIRPQDMEKAEQTLGSRRSAPNLRGESSRAGEAAVEESAPSSASRRASPRKRGRPSKSARRSSPSGDELLLSPQPKGKSRTPRGKEKEVPPAGDGMDVDEPDAPSPFGEATLLGAEPVPDEIPEAPATPQPGPPMPPHRVRAANPRVRVSADPHLTETNGTAISVKARFMKRAAANGDASGDTPARVSGSKAGPGRSSSGLVVGGSRLTAQKGKLTTVKPRKPRATKTDIQTTVDADQELTDLQEVGLTGPVAPPPPTGQELLQAAGADRDGAADLPDFEDDAETEADAEVSQIIRDTQDDSAVPELAAPTTATPVLEARPLTFASRAPAAWHQSTIFGPLGLGFTWTRSQNEDRPLDSSSQSNSNKHIFNLNLDPTVSLSVALKDMHASQTFLGGLDPLARNPIGKFYKDEHALALVDTLRAQGSHARLALSDSANDEHKKHLERFISRLQAGEMFIQMNRAVTLVMCASENQVLGKKLDFPTQLLGLSGTAVVAHVSIENHCEYANAAVHADNTRW</sequence>
<dbReference type="Proteomes" id="UP000256964">
    <property type="component" value="Unassembled WGS sequence"/>
</dbReference>
<feature type="compositionally biased region" description="Pro residues" evidence="1">
    <location>
        <begin position="284"/>
        <end position="295"/>
    </location>
</feature>
<proteinExistence type="predicted"/>
<dbReference type="InterPro" id="IPR016197">
    <property type="entry name" value="Chromo-like_dom_sf"/>
</dbReference>
<evidence type="ECO:0000259" key="2">
    <source>
        <dbReference type="PROSITE" id="PS50013"/>
    </source>
</evidence>
<keyword evidence="4" id="KW-1185">Reference proteome</keyword>
<dbReference type="GO" id="GO:0006338">
    <property type="term" value="P:chromatin remodeling"/>
    <property type="evidence" value="ECO:0007669"/>
    <property type="project" value="UniProtKB-ARBA"/>
</dbReference>
<dbReference type="CDD" id="cd18968">
    <property type="entry name" value="chromodomain"/>
    <property type="match status" value="1"/>
</dbReference>
<dbReference type="EMBL" id="KZ857380">
    <property type="protein sequence ID" value="RDX56777.1"/>
    <property type="molecule type" value="Genomic_DNA"/>
</dbReference>
<feature type="region of interest" description="Disordered" evidence="1">
    <location>
        <begin position="332"/>
        <end position="388"/>
    </location>
</feature>
<dbReference type="STRING" id="139420.A0A371DW51"/>
<dbReference type="SMART" id="SM00298">
    <property type="entry name" value="CHROMO"/>
    <property type="match status" value="1"/>
</dbReference>
<feature type="region of interest" description="Disordered" evidence="1">
    <location>
        <begin position="82"/>
        <end position="298"/>
    </location>
</feature>
<feature type="compositionally biased region" description="Basic residues" evidence="1">
    <location>
        <begin position="205"/>
        <end position="218"/>
    </location>
</feature>
<dbReference type="InterPro" id="IPR023780">
    <property type="entry name" value="Chromo_domain"/>
</dbReference>
<feature type="compositionally biased region" description="Low complexity" evidence="1">
    <location>
        <begin position="353"/>
        <end position="366"/>
    </location>
</feature>
<dbReference type="Gene3D" id="2.40.50.40">
    <property type="match status" value="1"/>
</dbReference>
<evidence type="ECO:0000313" key="3">
    <source>
        <dbReference type="EMBL" id="RDX56777.1"/>
    </source>
</evidence>
<evidence type="ECO:0000313" key="4">
    <source>
        <dbReference type="Proteomes" id="UP000256964"/>
    </source>
</evidence>
<dbReference type="Pfam" id="PF00385">
    <property type="entry name" value="Chromo"/>
    <property type="match status" value="1"/>
</dbReference>
<reference evidence="3 4" key="1">
    <citation type="journal article" date="2018" name="Biotechnol. Biofuels">
        <title>Integrative visual omics of the white-rot fungus Polyporus brumalis exposes the biotechnological potential of its oxidative enzymes for delignifying raw plant biomass.</title>
        <authorList>
            <person name="Miyauchi S."/>
            <person name="Rancon A."/>
            <person name="Drula E."/>
            <person name="Hage H."/>
            <person name="Chaduli D."/>
            <person name="Favel A."/>
            <person name="Grisel S."/>
            <person name="Henrissat B."/>
            <person name="Herpoel-Gimbert I."/>
            <person name="Ruiz-Duenas F.J."/>
            <person name="Chevret D."/>
            <person name="Hainaut M."/>
            <person name="Lin J."/>
            <person name="Wang M."/>
            <person name="Pangilinan J."/>
            <person name="Lipzen A."/>
            <person name="Lesage-Meessen L."/>
            <person name="Navarro D."/>
            <person name="Riley R."/>
            <person name="Grigoriev I.V."/>
            <person name="Zhou S."/>
            <person name="Raouche S."/>
            <person name="Rosso M.N."/>
        </authorList>
    </citation>
    <scope>NUCLEOTIDE SEQUENCE [LARGE SCALE GENOMIC DNA]</scope>
    <source>
        <strain evidence="3 4">BRFM 1820</strain>
    </source>
</reference>
<dbReference type="AlphaFoldDB" id="A0A371DW51"/>
<accession>A0A371DW51</accession>
<dbReference type="PROSITE" id="PS50013">
    <property type="entry name" value="CHROMO_2"/>
    <property type="match status" value="1"/>
</dbReference>
<dbReference type="SUPFAM" id="SSF54160">
    <property type="entry name" value="Chromo domain-like"/>
    <property type="match status" value="1"/>
</dbReference>
<gene>
    <name evidence="3" type="ORF">OH76DRAFT_1395910</name>
</gene>
<protein>
    <recommendedName>
        <fullName evidence="2">Chromo domain-containing protein</fullName>
    </recommendedName>
</protein>
<dbReference type="OrthoDB" id="3268967at2759"/>
<evidence type="ECO:0000256" key="1">
    <source>
        <dbReference type="SAM" id="MobiDB-lite"/>
    </source>
</evidence>
<organism evidence="3 4">
    <name type="scientific">Lentinus brumalis</name>
    <dbReference type="NCBI Taxonomy" id="2498619"/>
    <lineage>
        <taxon>Eukaryota</taxon>
        <taxon>Fungi</taxon>
        <taxon>Dikarya</taxon>
        <taxon>Basidiomycota</taxon>
        <taxon>Agaricomycotina</taxon>
        <taxon>Agaricomycetes</taxon>
        <taxon>Polyporales</taxon>
        <taxon>Polyporaceae</taxon>
        <taxon>Lentinus</taxon>
    </lineage>
</organism>
<feature type="domain" description="Chromo" evidence="2">
    <location>
        <begin position="6"/>
        <end position="71"/>
    </location>
</feature>
<feature type="compositionally biased region" description="Acidic residues" evidence="1">
    <location>
        <begin position="112"/>
        <end position="126"/>
    </location>
</feature>
<name>A0A371DW51_9APHY</name>